<feature type="region of interest" description="Disordered" evidence="1">
    <location>
        <begin position="20"/>
        <end position="69"/>
    </location>
</feature>
<gene>
    <name evidence="2" type="ORF">CDAR_457361</name>
</gene>
<accession>A0AAV4PCZ9</accession>
<dbReference type="EMBL" id="BPLQ01002611">
    <property type="protein sequence ID" value="GIX94455.1"/>
    <property type="molecule type" value="Genomic_DNA"/>
</dbReference>
<comment type="caution">
    <text evidence="2">The sequence shown here is derived from an EMBL/GenBank/DDBJ whole genome shotgun (WGS) entry which is preliminary data.</text>
</comment>
<reference evidence="2 3" key="1">
    <citation type="submission" date="2021-06" db="EMBL/GenBank/DDBJ databases">
        <title>Caerostris darwini draft genome.</title>
        <authorList>
            <person name="Kono N."/>
            <person name="Arakawa K."/>
        </authorList>
    </citation>
    <scope>NUCLEOTIDE SEQUENCE [LARGE SCALE GENOMIC DNA]</scope>
</reference>
<evidence type="ECO:0000313" key="3">
    <source>
        <dbReference type="Proteomes" id="UP001054837"/>
    </source>
</evidence>
<dbReference type="AlphaFoldDB" id="A0AAV4PCZ9"/>
<organism evidence="2 3">
    <name type="scientific">Caerostris darwini</name>
    <dbReference type="NCBI Taxonomy" id="1538125"/>
    <lineage>
        <taxon>Eukaryota</taxon>
        <taxon>Metazoa</taxon>
        <taxon>Ecdysozoa</taxon>
        <taxon>Arthropoda</taxon>
        <taxon>Chelicerata</taxon>
        <taxon>Arachnida</taxon>
        <taxon>Araneae</taxon>
        <taxon>Araneomorphae</taxon>
        <taxon>Entelegynae</taxon>
        <taxon>Araneoidea</taxon>
        <taxon>Araneidae</taxon>
        <taxon>Caerostris</taxon>
    </lineage>
</organism>
<dbReference type="Proteomes" id="UP001054837">
    <property type="component" value="Unassembled WGS sequence"/>
</dbReference>
<sequence>MEHNAIKGLTRVEIASTLLKGPEELFPPNETRRRERENEGTGEGVGKRPVAEANLLNGPQDSLPPSPLSWRRDLKRKVHAACTFHRRRRSPKSCSSLAPCRCCFSSVRFRTNLIHLAPWGLIMGKTECHLPQKEDGTFFLYFFFQGCGGREREHAKEQEMRCFSVAQRKRRVSF</sequence>
<evidence type="ECO:0000313" key="2">
    <source>
        <dbReference type="EMBL" id="GIX94455.1"/>
    </source>
</evidence>
<name>A0AAV4PCZ9_9ARAC</name>
<keyword evidence="3" id="KW-1185">Reference proteome</keyword>
<protein>
    <submittedName>
        <fullName evidence="2">Uncharacterized protein</fullName>
    </submittedName>
</protein>
<evidence type="ECO:0000256" key="1">
    <source>
        <dbReference type="SAM" id="MobiDB-lite"/>
    </source>
</evidence>
<feature type="compositionally biased region" description="Basic and acidic residues" evidence="1">
    <location>
        <begin position="30"/>
        <end position="50"/>
    </location>
</feature>
<proteinExistence type="predicted"/>